<dbReference type="PROSITE" id="PS51687">
    <property type="entry name" value="SAM_MT_RNA_M5U"/>
    <property type="match status" value="1"/>
</dbReference>
<gene>
    <name evidence="9" type="ORF">A4S15_02805</name>
</gene>
<feature type="active site" description="Nucleophile" evidence="6">
    <location>
        <position position="364"/>
    </location>
</feature>
<evidence type="ECO:0000256" key="4">
    <source>
        <dbReference type="ARBA" id="ARBA00022691"/>
    </source>
</evidence>
<evidence type="ECO:0000256" key="6">
    <source>
        <dbReference type="PROSITE-ProRule" id="PRU01024"/>
    </source>
</evidence>
<dbReference type="InterPro" id="IPR010280">
    <property type="entry name" value="U5_MeTrfase_fam"/>
</dbReference>
<dbReference type="PROSITE" id="PS01230">
    <property type="entry name" value="TRMA_1"/>
    <property type="match status" value="1"/>
</dbReference>
<dbReference type="Pfam" id="PF01938">
    <property type="entry name" value="TRAM"/>
    <property type="match status" value="1"/>
</dbReference>
<evidence type="ECO:0000313" key="9">
    <source>
        <dbReference type="EMBL" id="OQW49779.1"/>
    </source>
</evidence>
<dbReference type="InterPro" id="IPR029063">
    <property type="entry name" value="SAM-dependent_MTases_sf"/>
</dbReference>
<sequence>MIRVTIERLGHRGDGIATSGGRTLFVAGALPGEIVDIDPAGGERAQLVSIIEPSAHRVAPPCIHFTTCGGCVAQHMDGRLYDEWKRDSITTALGQQGISVPLEAMLRVEPGTRRRVSLALVREGKTVIFGFHGARSNDVIAITACLVMTPAIAAALPALARLLSPLVTGRDSLAVSVLDTAQGLDVSLAPAKLPRDAMSRLFAAAGAIGLARLSIGEENATFRPPSLPTGEIARLQPAGGFAQAVAPVEEAIAGLAKDALSGARRIIELFCGSGALTLRLARHMAIHAVESDPHALAALDQTARHASGLKPVTREQRDLFRRPLMISELKNYDAALLDPPRQGAQAQMAGLAASKLKKIVYVSCAPASFARDARVLIDGGFRLSRITPIDQFLWSHHVELVGVFER</sequence>
<feature type="domain" description="TRAM" evidence="8">
    <location>
        <begin position="1"/>
        <end position="49"/>
    </location>
</feature>
<feature type="binding site" evidence="6">
    <location>
        <position position="338"/>
    </location>
    <ligand>
        <name>S-adenosyl-L-methionine</name>
        <dbReference type="ChEBI" id="CHEBI:59789"/>
    </ligand>
</feature>
<proteinExistence type="inferred from homology"/>
<protein>
    <recommendedName>
        <fullName evidence="8">TRAM domain-containing protein</fullName>
    </recommendedName>
</protein>
<dbReference type="GO" id="GO:0070475">
    <property type="term" value="P:rRNA base methylation"/>
    <property type="evidence" value="ECO:0007669"/>
    <property type="project" value="TreeGrafter"/>
</dbReference>
<evidence type="ECO:0000256" key="1">
    <source>
        <dbReference type="ARBA" id="ARBA00022485"/>
    </source>
</evidence>
<dbReference type="GO" id="GO:0051539">
    <property type="term" value="F:4 iron, 4 sulfur cluster binding"/>
    <property type="evidence" value="ECO:0007669"/>
    <property type="project" value="UniProtKB-KW"/>
</dbReference>
<accession>A0A1W9HQQ6</accession>
<dbReference type="InterPro" id="IPR002792">
    <property type="entry name" value="TRAM_dom"/>
</dbReference>
<dbReference type="Pfam" id="PF05958">
    <property type="entry name" value="tRNA_U5-meth_tr"/>
    <property type="match status" value="1"/>
</dbReference>
<keyword evidence="1" id="KW-0479">Metal-binding</keyword>
<dbReference type="Proteomes" id="UP000192872">
    <property type="component" value="Unassembled WGS sequence"/>
</dbReference>
<keyword evidence="5" id="KW-0411">Iron-sulfur</keyword>
<keyword evidence="1" id="KW-0004">4Fe-4S</keyword>
<feature type="active site" evidence="7">
    <location>
        <position position="364"/>
    </location>
</feature>
<dbReference type="InterPro" id="IPR030390">
    <property type="entry name" value="MeTrfase_TrmA_AS"/>
</dbReference>
<feature type="binding site" evidence="6">
    <location>
        <position position="243"/>
    </location>
    <ligand>
        <name>S-adenosyl-L-methionine</name>
        <dbReference type="ChEBI" id="CHEBI:59789"/>
    </ligand>
</feature>
<reference evidence="9 10" key="1">
    <citation type="journal article" date="2017" name="Water Res.">
        <title>Comammox in drinking water systems.</title>
        <authorList>
            <person name="Wang Y."/>
            <person name="Ma L."/>
            <person name="Mao Y."/>
            <person name="Jiang X."/>
            <person name="Xia Y."/>
            <person name="Yu K."/>
            <person name="Li B."/>
            <person name="Zhang T."/>
        </authorList>
    </citation>
    <scope>NUCLEOTIDE SEQUENCE [LARGE SCALE GENOMIC DNA]</scope>
    <source>
        <strain evidence="9">SG_bin8</strain>
    </source>
</reference>
<dbReference type="PANTHER" id="PTHR11061:SF49">
    <property type="entry name" value="23S RRNA (URACIL(1939)-C(5))-METHYLTRANSFERASE RLMD"/>
    <property type="match status" value="1"/>
</dbReference>
<feature type="binding site" evidence="6">
    <location>
        <position position="270"/>
    </location>
    <ligand>
        <name>S-adenosyl-L-methionine</name>
        <dbReference type="ChEBI" id="CHEBI:59789"/>
    </ligand>
</feature>
<dbReference type="Gene3D" id="3.40.50.150">
    <property type="entry name" value="Vaccinia Virus protein VP39"/>
    <property type="match status" value="1"/>
</dbReference>
<dbReference type="PROSITE" id="PS50926">
    <property type="entry name" value="TRAM"/>
    <property type="match status" value="1"/>
</dbReference>
<dbReference type="SUPFAM" id="SSF50249">
    <property type="entry name" value="Nucleic acid-binding proteins"/>
    <property type="match status" value="1"/>
</dbReference>
<evidence type="ECO:0000313" key="10">
    <source>
        <dbReference type="Proteomes" id="UP000192872"/>
    </source>
</evidence>
<comment type="caution">
    <text evidence="9">The sequence shown here is derived from an EMBL/GenBank/DDBJ whole genome shotgun (WGS) entry which is preliminary data.</text>
</comment>
<evidence type="ECO:0000259" key="8">
    <source>
        <dbReference type="PROSITE" id="PS50926"/>
    </source>
</evidence>
<comment type="similarity">
    <text evidence="6">Belongs to the class I-like SAM-binding methyltransferase superfamily. RNA M5U methyltransferase family.</text>
</comment>
<dbReference type="GO" id="GO:0070041">
    <property type="term" value="F:rRNA (uridine-C5-)-methyltransferase activity"/>
    <property type="evidence" value="ECO:0007669"/>
    <property type="project" value="TreeGrafter"/>
</dbReference>
<evidence type="ECO:0000256" key="7">
    <source>
        <dbReference type="PROSITE-ProRule" id="PRU10015"/>
    </source>
</evidence>
<name>A0A1W9HQQ6_9HYPH</name>
<dbReference type="EMBL" id="LWDL01000031">
    <property type="protein sequence ID" value="OQW49779.1"/>
    <property type="molecule type" value="Genomic_DNA"/>
</dbReference>
<dbReference type="Gene3D" id="2.40.50.1070">
    <property type="match status" value="1"/>
</dbReference>
<dbReference type="CDD" id="cd02440">
    <property type="entry name" value="AdoMet_MTases"/>
    <property type="match status" value="1"/>
</dbReference>
<dbReference type="PANTHER" id="PTHR11061">
    <property type="entry name" value="RNA M5U METHYLTRANSFERASE"/>
    <property type="match status" value="1"/>
</dbReference>
<evidence type="ECO:0000256" key="3">
    <source>
        <dbReference type="ARBA" id="ARBA00022679"/>
    </source>
</evidence>
<keyword evidence="4 6" id="KW-0949">S-adenosyl-L-methionine</keyword>
<evidence type="ECO:0000256" key="5">
    <source>
        <dbReference type="ARBA" id="ARBA00023014"/>
    </source>
</evidence>
<keyword evidence="3 6" id="KW-0808">Transferase</keyword>
<feature type="binding site" evidence="6">
    <location>
        <position position="290"/>
    </location>
    <ligand>
        <name>S-adenosyl-L-methionine</name>
        <dbReference type="ChEBI" id="CHEBI:59789"/>
    </ligand>
</feature>
<keyword evidence="2 6" id="KW-0489">Methyltransferase</keyword>
<dbReference type="STRING" id="1827387.A4S15_02805"/>
<evidence type="ECO:0000256" key="2">
    <source>
        <dbReference type="ARBA" id="ARBA00022603"/>
    </source>
</evidence>
<keyword evidence="1" id="KW-0408">Iron</keyword>
<dbReference type="SUPFAM" id="SSF53335">
    <property type="entry name" value="S-adenosyl-L-methionine-dependent methyltransferases"/>
    <property type="match status" value="1"/>
</dbReference>
<dbReference type="AlphaFoldDB" id="A0A1W9HQQ6"/>
<organism evidence="9 10">
    <name type="scientific">Candidatus Raskinella chloraquaticus</name>
    <dbReference type="NCBI Taxonomy" id="1951219"/>
    <lineage>
        <taxon>Bacteria</taxon>
        <taxon>Pseudomonadati</taxon>
        <taxon>Pseudomonadota</taxon>
        <taxon>Alphaproteobacteria</taxon>
        <taxon>Hyphomicrobiales</taxon>
        <taxon>Phreatobacteraceae</taxon>
        <taxon>Candidatus Raskinella</taxon>
    </lineage>
</organism>
<dbReference type="Gene3D" id="2.40.50.140">
    <property type="entry name" value="Nucleic acid-binding proteins"/>
    <property type="match status" value="1"/>
</dbReference>
<dbReference type="InterPro" id="IPR012340">
    <property type="entry name" value="NA-bd_OB-fold"/>
</dbReference>